<keyword evidence="4 7" id="KW-1133">Transmembrane helix</keyword>
<dbReference type="EMBL" id="JBGEHV010000108">
    <property type="protein sequence ID" value="MEY8043585.1"/>
    <property type="molecule type" value="Genomic_DNA"/>
</dbReference>
<evidence type="ECO:0000313" key="9">
    <source>
        <dbReference type="EMBL" id="MEY8043585.1"/>
    </source>
</evidence>
<evidence type="ECO:0000256" key="3">
    <source>
        <dbReference type="ARBA" id="ARBA00022692"/>
    </source>
</evidence>
<dbReference type="PANTHER" id="PTHR30509:SF9">
    <property type="entry name" value="MULTIDRUG RESISTANCE PROTEIN MDTO"/>
    <property type="match status" value="1"/>
</dbReference>
<evidence type="ECO:0000256" key="6">
    <source>
        <dbReference type="ARBA" id="ARBA00043993"/>
    </source>
</evidence>
<sequence>MATSVMTKVRQRMATEAGAPDPRQRQFAVLVLVAVVAGTAIGWLFDLHTPALLAGLTAVFALVASGGQSLRSDLHRFAWFTPALVLVMAIGPLASGIPVLAGLLVAAVVFGTGMLPALGEYYRIGGQTFAAATIVATTTGIGGDQPAWMLFAAAGGGAAFALVLRVLVGLSDPTRATRVAVARTLLEPGPGVVELAASAWRADGSSTWLGQVLAGASRFRAARETLLAQAQQSDRTEAERLRAIVAEADAVAAELATAVRSRACTGLPPQARRDPAQAVLARGGRQDVPAALQGVNEGLDRIRAAVVRRDDTAATPPAPGARKERVLGAVRAHLSLRSSLFRHALRCTLAVSVGMVVVLLIDDPSASSLLLALYVVLQPAARDSMTGALERTGGAVLGVVLLALVITTVPGAFLLVPLVIGGMLMNMERLRTDSTALLGCLIVVTVVDQAMKLDRDLVNVAISFAANTAVGAAVALIVGYVSYLVLPSSILPDVRGSVRSTVWSVSELLRSVRAAGRGVDLRAALQSAHVLALRRTQDLLGMPALLDGTGEETDDDRATRSAAIALDALRQDVATLAFRPEEERAVAVPALRAVDDMLAGKATATVPDVPAGSAPATELLASSLIENALHARAAIDRTLGYDNPWKSYTISFVRTERLHIR</sequence>
<feature type="transmembrane region" description="Helical" evidence="7">
    <location>
        <begin position="27"/>
        <end position="45"/>
    </location>
</feature>
<dbReference type="Pfam" id="PF13515">
    <property type="entry name" value="FUSC_2"/>
    <property type="match status" value="1"/>
</dbReference>
<protein>
    <submittedName>
        <fullName evidence="9">FUSC family protein</fullName>
    </submittedName>
</protein>
<feature type="transmembrane region" description="Helical" evidence="7">
    <location>
        <begin position="343"/>
        <end position="361"/>
    </location>
</feature>
<evidence type="ECO:0000256" key="1">
    <source>
        <dbReference type="ARBA" id="ARBA00004651"/>
    </source>
</evidence>
<dbReference type="Proteomes" id="UP001564626">
    <property type="component" value="Unassembled WGS sequence"/>
</dbReference>
<keyword evidence="5 7" id="KW-0472">Membrane</keyword>
<evidence type="ECO:0000256" key="5">
    <source>
        <dbReference type="ARBA" id="ARBA00023136"/>
    </source>
</evidence>
<proteinExistence type="inferred from homology"/>
<keyword evidence="3 7" id="KW-0812">Transmembrane</keyword>
<dbReference type="PANTHER" id="PTHR30509">
    <property type="entry name" value="P-HYDROXYBENZOIC ACID EFFLUX PUMP SUBUNIT-RELATED"/>
    <property type="match status" value="1"/>
</dbReference>
<feature type="domain" description="Integral membrane bound transporter" evidence="8">
    <location>
        <begin position="355"/>
        <end position="478"/>
    </location>
</feature>
<comment type="caution">
    <text evidence="9">The sequence shown here is derived from an EMBL/GenBank/DDBJ whole genome shotgun (WGS) entry which is preliminary data.</text>
</comment>
<evidence type="ECO:0000256" key="2">
    <source>
        <dbReference type="ARBA" id="ARBA00022475"/>
    </source>
</evidence>
<dbReference type="RefSeq" id="WP_345368168.1">
    <property type="nucleotide sequence ID" value="NZ_BAABII010000026.1"/>
</dbReference>
<evidence type="ECO:0000256" key="4">
    <source>
        <dbReference type="ARBA" id="ARBA00022989"/>
    </source>
</evidence>
<dbReference type="InterPro" id="IPR049453">
    <property type="entry name" value="Memb_transporter_dom"/>
</dbReference>
<comment type="subcellular location">
    <subcellularLocation>
        <location evidence="1">Cell membrane</location>
        <topology evidence="1">Multi-pass membrane protein</topology>
    </subcellularLocation>
</comment>
<feature type="transmembrane region" description="Helical" evidence="7">
    <location>
        <begin position="77"/>
        <end position="94"/>
    </location>
</feature>
<reference evidence="9 10" key="1">
    <citation type="submission" date="2024-08" db="EMBL/GenBank/DDBJ databases">
        <title>Genome mining of Saccharopolyspora cebuensis PGLac3 from Nigerian medicinal plant.</title>
        <authorList>
            <person name="Ezeobiora C.E."/>
            <person name="Igbokwe N.H."/>
            <person name="Amin D.H."/>
            <person name="Mendie U.E."/>
        </authorList>
    </citation>
    <scope>NUCLEOTIDE SEQUENCE [LARGE SCALE GENOMIC DNA]</scope>
    <source>
        <strain evidence="9 10">PGLac3</strain>
    </source>
</reference>
<gene>
    <name evidence="9" type="ORF">AB8O55_29615</name>
</gene>
<evidence type="ECO:0000313" key="10">
    <source>
        <dbReference type="Proteomes" id="UP001564626"/>
    </source>
</evidence>
<name>A0ABV4CR70_9PSEU</name>
<keyword evidence="2" id="KW-1003">Cell membrane</keyword>
<feature type="transmembrane region" description="Helical" evidence="7">
    <location>
        <begin position="395"/>
        <end position="420"/>
    </location>
</feature>
<evidence type="ECO:0000256" key="7">
    <source>
        <dbReference type="SAM" id="Phobius"/>
    </source>
</evidence>
<evidence type="ECO:0000259" key="8">
    <source>
        <dbReference type="Pfam" id="PF13515"/>
    </source>
</evidence>
<keyword evidence="10" id="KW-1185">Reference proteome</keyword>
<feature type="transmembrane region" description="Helical" evidence="7">
    <location>
        <begin position="51"/>
        <end position="70"/>
    </location>
</feature>
<feature type="transmembrane region" description="Helical" evidence="7">
    <location>
        <begin position="457"/>
        <end position="486"/>
    </location>
</feature>
<feature type="transmembrane region" description="Helical" evidence="7">
    <location>
        <begin position="148"/>
        <end position="168"/>
    </location>
</feature>
<accession>A0ABV4CR70</accession>
<comment type="similarity">
    <text evidence="6">Belongs to the YccS/YhfK family.</text>
</comment>
<organism evidence="9 10">
    <name type="scientific">Saccharopolyspora cebuensis</name>
    <dbReference type="NCBI Taxonomy" id="418759"/>
    <lineage>
        <taxon>Bacteria</taxon>
        <taxon>Bacillati</taxon>
        <taxon>Actinomycetota</taxon>
        <taxon>Actinomycetes</taxon>
        <taxon>Pseudonocardiales</taxon>
        <taxon>Pseudonocardiaceae</taxon>
        <taxon>Saccharopolyspora</taxon>
    </lineage>
</organism>